<dbReference type="SUPFAM" id="SSF51556">
    <property type="entry name" value="Metallo-dependent hydrolases"/>
    <property type="match status" value="1"/>
</dbReference>
<proteinExistence type="predicted"/>
<evidence type="ECO:0000256" key="3">
    <source>
        <dbReference type="ARBA" id="ARBA00022801"/>
    </source>
</evidence>
<dbReference type="Gene3D" id="2.30.40.10">
    <property type="entry name" value="Urease, subunit C, domain 1"/>
    <property type="match status" value="1"/>
</dbReference>
<reference evidence="6 7" key="1">
    <citation type="journal article" date="2017" name="Genome Biol. Evol.">
        <title>Phytophthora megakarya and P. palmivora, closely related causal agents of cacao black pod rot, underwent increases in genome sizes and gene numbers by different mechanisms.</title>
        <authorList>
            <person name="Ali S.S."/>
            <person name="Shao J."/>
            <person name="Lary D.J."/>
            <person name="Kronmiller B."/>
            <person name="Shen D."/>
            <person name="Strem M.D."/>
            <person name="Amoako-Attah I."/>
            <person name="Akrofi A.Y."/>
            <person name="Begoude B.A."/>
            <person name="Ten Hoopen G.M."/>
            <person name="Coulibaly K."/>
            <person name="Kebe B.I."/>
            <person name="Melnick R.L."/>
            <person name="Guiltinan M.J."/>
            <person name="Tyler B.M."/>
            <person name="Meinhardt L.W."/>
            <person name="Bailey B.A."/>
        </authorList>
    </citation>
    <scope>NUCLEOTIDE SEQUENCE [LARGE SCALE GENOMIC DNA]</scope>
    <source>
        <strain evidence="7">sbr112.9</strain>
    </source>
</reference>
<dbReference type="OrthoDB" id="194468at2759"/>
<dbReference type="InterPro" id="IPR006680">
    <property type="entry name" value="Amidohydro-rel"/>
</dbReference>
<protein>
    <submittedName>
        <fullName evidence="6">Guanine deaminase</fullName>
    </submittedName>
</protein>
<keyword evidence="3" id="KW-0378">Hydrolase</keyword>
<sequence>MARIVAYKANVVHSVALGQLQVLQPGLVGVDEQGKIIFVLDLNQSETSEHFDELVDLGEQLLLPGFIDGHAHAPQYSFIGVGMHLPLLKWLETYTFQYESKFHSAEQTLIEYFFSCGGMIGEP</sequence>
<evidence type="ECO:0000259" key="5">
    <source>
        <dbReference type="Pfam" id="PF01979"/>
    </source>
</evidence>
<keyword evidence="2" id="KW-0479">Metal-binding</keyword>
<comment type="caution">
    <text evidence="6">The sequence shown here is derived from an EMBL/GenBank/DDBJ whole genome shotgun (WGS) entry which is preliminary data.</text>
</comment>
<evidence type="ECO:0000256" key="2">
    <source>
        <dbReference type="ARBA" id="ARBA00022723"/>
    </source>
</evidence>
<evidence type="ECO:0000313" key="6">
    <source>
        <dbReference type="EMBL" id="POM67487.1"/>
    </source>
</evidence>
<dbReference type="InterPro" id="IPR011059">
    <property type="entry name" value="Metal-dep_hydrolase_composite"/>
</dbReference>
<dbReference type="Pfam" id="PF01979">
    <property type="entry name" value="Amidohydro_1"/>
    <property type="match status" value="1"/>
</dbReference>
<dbReference type="PANTHER" id="PTHR11271">
    <property type="entry name" value="GUANINE DEAMINASE"/>
    <property type="match status" value="1"/>
</dbReference>
<comment type="cofactor">
    <cofactor evidence="1">
        <name>Zn(2+)</name>
        <dbReference type="ChEBI" id="CHEBI:29105"/>
    </cofactor>
</comment>
<feature type="domain" description="Amidohydrolase-related" evidence="5">
    <location>
        <begin position="62"/>
        <end position="110"/>
    </location>
</feature>
<dbReference type="EMBL" id="NCKW01009060">
    <property type="protein sequence ID" value="POM67487.1"/>
    <property type="molecule type" value="Genomic_DNA"/>
</dbReference>
<keyword evidence="7" id="KW-1185">Reference proteome</keyword>
<name>A0A2P4XPN5_9STRA</name>
<organism evidence="6 7">
    <name type="scientific">Phytophthora palmivora</name>
    <dbReference type="NCBI Taxonomy" id="4796"/>
    <lineage>
        <taxon>Eukaryota</taxon>
        <taxon>Sar</taxon>
        <taxon>Stramenopiles</taxon>
        <taxon>Oomycota</taxon>
        <taxon>Peronosporomycetes</taxon>
        <taxon>Peronosporales</taxon>
        <taxon>Peronosporaceae</taxon>
        <taxon>Phytophthora</taxon>
    </lineage>
</organism>
<dbReference type="InterPro" id="IPR051607">
    <property type="entry name" value="Metallo-dep_hydrolases"/>
</dbReference>
<accession>A0A2P4XPN5</accession>
<evidence type="ECO:0000256" key="4">
    <source>
        <dbReference type="ARBA" id="ARBA00022833"/>
    </source>
</evidence>
<dbReference type="InterPro" id="IPR032466">
    <property type="entry name" value="Metal_Hydrolase"/>
</dbReference>
<gene>
    <name evidence="6" type="ORF">PHPALM_16504</name>
</gene>
<dbReference type="GO" id="GO:0008270">
    <property type="term" value="F:zinc ion binding"/>
    <property type="evidence" value="ECO:0007669"/>
    <property type="project" value="TreeGrafter"/>
</dbReference>
<evidence type="ECO:0000256" key="1">
    <source>
        <dbReference type="ARBA" id="ARBA00001947"/>
    </source>
</evidence>
<dbReference type="PANTHER" id="PTHR11271:SF6">
    <property type="entry name" value="GUANINE DEAMINASE"/>
    <property type="match status" value="1"/>
</dbReference>
<dbReference type="GO" id="GO:0008892">
    <property type="term" value="F:guanine deaminase activity"/>
    <property type="evidence" value="ECO:0007669"/>
    <property type="project" value="TreeGrafter"/>
</dbReference>
<dbReference type="GO" id="GO:0046098">
    <property type="term" value="P:guanine metabolic process"/>
    <property type="evidence" value="ECO:0007669"/>
    <property type="project" value="TreeGrafter"/>
</dbReference>
<dbReference type="AlphaFoldDB" id="A0A2P4XPN5"/>
<evidence type="ECO:0000313" key="7">
    <source>
        <dbReference type="Proteomes" id="UP000237271"/>
    </source>
</evidence>
<dbReference type="GO" id="GO:0005829">
    <property type="term" value="C:cytosol"/>
    <property type="evidence" value="ECO:0007669"/>
    <property type="project" value="TreeGrafter"/>
</dbReference>
<dbReference type="Proteomes" id="UP000237271">
    <property type="component" value="Unassembled WGS sequence"/>
</dbReference>
<keyword evidence="4" id="KW-0862">Zinc</keyword>